<feature type="region of interest" description="Disordered" evidence="3">
    <location>
        <begin position="108"/>
        <end position="152"/>
    </location>
</feature>
<dbReference type="EMBL" id="LMWV01000006">
    <property type="protein sequence ID" value="KUN68770.1"/>
    <property type="molecule type" value="Genomic_DNA"/>
</dbReference>
<evidence type="ECO:0000256" key="3">
    <source>
        <dbReference type="SAM" id="MobiDB-lite"/>
    </source>
</evidence>
<dbReference type="PANTHER" id="PTHR43053">
    <property type="entry name" value="GLYCOSIDASE FAMILY 31"/>
    <property type="match status" value="1"/>
</dbReference>
<protein>
    <submittedName>
        <fullName evidence="4">Alpha-galactosidase</fullName>
    </submittedName>
</protein>
<gene>
    <name evidence="4" type="ORF">AQJ54_08790</name>
</gene>
<dbReference type="SUPFAM" id="SSF51445">
    <property type="entry name" value="(Trans)glycosidases"/>
    <property type="match status" value="1"/>
</dbReference>
<feature type="compositionally biased region" description="Low complexity" evidence="3">
    <location>
        <begin position="141"/>
        <end position="151"/>
    </location>
</feature>
<dbReference type="InterPro" id="IPR013785">
    <property type="entry name" value="Aldolase_TIM"/>
</dbReference>
<keyword evidence="5" id="KW-1185">Reference proteome</keyword>
<dbReference type="GO" id="GO:0016052">
    <property type="term" value="P:carbohydrate catabolic process"/>
    <property type="evidence" value="ECO:0007669"/>
    <property type="project" value="InterPro"/>
</dbReference>
<comment type="caution">
    <text evidence="4">The sequence shown here is derived from an EMBL/GenBank/DDBJ whole genome shotgun (WGS) entry which is preliminary data.</text>
</comment>
<evidence type="ECO:0000256" key="1">
    <source>
        <dbReference type="ARBA" id="ARBA00022801"/>
    </source>
</evidence>
<dbReference type="AlphaFoldDB" id="A0A101S7J2"/>
<name>A0A101S7J2_9ACTN</name>
<keyword evidence="2" id="KW-0326">Glycosidase</keyword>
<evidence type="ECO:0000256" key="2">
    <source>
        <dbReference type="ARBA" id="ARBA00023295"/>
    </source>
</evidence>
<dbReference type="PANTHER" id="PTHR43053:SF3">
    <property type="entry name" value="ALPHA-GALACTOSIDASE C-RELATED"/>
    <property type="match status" value="1"/>
</dbReference>
<dbReference type="InterPro" id="IPR002252">
    <property type="entry name" value="Glyco_hydro_36"/>
</dbReference>
<dbReference type="PRINTS" id="PR00743">
    <property type="entry name" value="GLHYDRLASE36"/>
</dbReference>
<dbReference type="Gene3D" id="2.70.98.60">
    <property type="entry name" value="alpha-galactosidase from lactobacil brevis"/>
    <property type="match status" value="1"/>
</dbReference>
<evidence type="ECO:0000313" key="4">
    <source>
        <dbReference type="EMBL" id="KUN68770.1"/>
    </source>
</evidence>
<dbReference type="Gene3D" id="3.20.20.70">
    <property type="entry name" value="Aldolase class I"/>
    <property type="match status" value="1"/>
</dbReference>
<dbReference type="Proteomes" id="UP000054375">
    <property type="component" value="Unassembled WGS sequence"/>
</dbReference>
<dbReference type="CDD" id="cd14791">
    <property type="entry name" value="GH36"/>
    <property type="match status" value="1"/>
</dbReference>
<keyword evidence="1" id="KW-0378">Hydrolase</keyword>
<evidence type="ECO:0000313" key="5">
    <source>
        <dbReference type="Proteomes" id="UP000054375"/>
    </source>
</evidence>
<dbReference type="Pfam" id="PF02065">
    <property type="entry name" value="Melibiase"/>
    <property type="match status" value="1"/>
</dbReference>
<dbReference type="InterPro" id="IPR050985">
    <property type="entry name" value="Alpha-glycosidase_related"/>
</dbReference>
<dbReference type="GO" id="GO:0004557">
    <property type="term" value="F:alpha-galactosidase activity"/>
    <property type="evidence" value="ECO:0007669"/>
    <property type="project" value="InterPro"/>
</dbReference>
<sequence>MWACPELGLHAVVDTTGSVRLGGPGQDTACLVPLVEITATGHGRLWSGERFIETAIGERLVYRDHETVASAGGGERTTIRLTDAVTGLVAEVLLETGAGGSGGAGFAGAGSAGGAGRAGQAPGGVTQLAHSEDPSAPPQGPSTSTRTRPTPAGFLRARVRLVNEGSAPVRLESVSTLTLGGVAEGALDGLTLHWADNDWLAECRWRQAPFRDQVVPLSRSAHGHEGRGCFERYSQGSWSTGRHLPVAALTDPHGRAWLWQIESSAGWRFETGEREGAAYVALFGPDDAHHQWQHTLAPGQEFTTVPAVLVRAETGGLDAAFGALTDYRRSIRRDHPDLRALPVIYNDYMNTLMGDPTTERLLPLIESAAAAGAEVFVIDAGWYDDDAQGWWDAVGAWEPAPNRFPGGLPKLLDTISSHGMTPGLWLEPEVVGVRSPLARALPDEAFFRRGGLRVTEHGRHHLDLRHPAARAHLDEVVDRLVDDWGVGYLKLDYNINIGPGTENGPESPGAGLLGHHRAHLDWLASILDRHPGLVVENCGSGGLRMDYAQLALAQVQSTSDQQDFLRYPPIAAAAPTAVTPEQAAVWAYPQPHFSPDEVAFTLTGALLGRIHLSGFLNLMSAEQFALVRSAISVYRDIRREIQDAHPFWPLGLPGWEDSWIAQGLHTDAGTLLTVWRREPPGGGPAPTDLTIPLPHLRGSAPAPVVLYPTTSDCTTQWDPARALLTVHLPRPDTAALLRLNRP</sequence>
<dbReference type="InterPro" id="IPR017853">
    <property type="entry name" value="GH"/>
</dbReference>
<proteinExistence type="predicted"/>
<reference evidence="4 5" key="1">
    <citation type="submission" date="2015-10" db="EMBL/GenBank/DDBJ databases">
        <title>Draft genome sequence of Streptomyces griseorubiginosus DSM 40469, type strain for the species Streptomyces griseorubiginosus.</title>
        <authorList>
            <person name="Ruckert C."/>
            <person name="Winkler A."/>
            <person name="Kalinowski J."/>
            <person name="Kampfer P."/>
            <person name="Glaeser S."/>
        </authorList>
    </citation>
    <scope>NUCLEOTIDE SEQUENCE [LARGE SCALE GENOMIC DNA]</scope>
    <source>
        <strain evidence="4 5">DSM 40469</strain>
    </source>
</reference>
<dbReference type="InterPro" id="IPR038417">
    <property type="entry name" value="Alpga-gal_N_sf"/>
</dbReference>
<organism evidence="4 5">
    <name type="scientific">Streptomyces griseorubiginosus</name>
    <dbReference type="NCBI Taxonomy" id="67304"/>
    <lineage>
        <taxon>Bacteria</taxon>
        <taxon>Bacillati</taxon>
        <taxon>Actinomycetota</taxon>
        <taxon>Actinomycetes</taxon>
        <taxon>Kitasatosporales</taxon>
        <taxon>Streptomycetaceae</taxon>
        <taxon>Streptomyces</taxon>
    </lineage>
</organism>
<accession>A0A101S7J2</accession>
<feature type="compositionally biased region" description="Gly residues" evidence="3">
    <location>
        <begin position="108"/>
        <end position="117"/>
    </location>
</feature>